<evidence type="ECO:0000259" key="2">
    <source>
        <dbReference type="PROSITE" id="PS50181"/>
    </source>
</evidence>
<proteinExistence type="predicted"/>
<reference evidence="3 4" key="1">
    <citation type="journal article" date="2012" name="Science">
        <title>The Paleozoic origin of enzymatic lignin decomposition reconstructed from 31 fungal genomes.</title>
        <authorList>
            <person name="Floudas D."/>
            <person name="Binder M."/>
            <person name="Riley R."/>
            <person name="Barry K."/>
            <person name="Blanchette R.A."/>
            <person name="Henrissat B."/>
            <person name="Martinez A.T."/>
            <person name="Otillar R."/>
            <person name="Spatafora J.W."/>
            <person name="Yadav J.S."/>
            <person name="Aerts A."/>
            <person name="Benoit I."/>
            <person name="Boyd A."/>
            <person name="Carlson A."/>
            <person name="Copeland A."/>
            <person name="Coutinho P.M."/>
            <person name="de Vries R.P."/>
            <person name="Ferreira P."/>
            <person name="Findley K."/>
            <person name="Foster B."/>
            <person name="Gaskell J."/>
            <person name="Glotzer D."/>
            <person name="Gorecki P."/>
            <person name="Heitman J."/>
            <person name="Hesse C."/>
            <person name="Hori C."/>
            <person name="Igarashi K."/>
            <person name="Jurgens J.A."/>
            <person name="Kallen N."/>
            <person name="Kersten P."/>
            <person name="Kohler A."/>
            <person name="Kuees U."/>
            <person name="Kumar T.K.A."/>
            <person name="Kuo A."/>
            <person name="LaButti K."/>
            <person name="Larrondo L.F."/>
            <person name="Lindquist E."/>
            <person name="Ling A."/>
            <person name="Lombard V."/>
            <person name="Lucas S."/>
            <person name="Lundell T."/>
            <person name="Martin R."/>
            <person name="McLaughlin D.J."/>
            <person name="Morgenstern I."/>
            <person name="Morin E."/>
            <person name="Murat C."/>
            <person name="Nagy L.G."/>
            <person name="Nolan M."/>
            <person name="Ohm R.A."/>
            <person name="Patyshakuliyeva A."/>
            <person name="Rokas A."/>
            <person name="Ruiz-Duenas F.J."/>
            <person name="Sabat G."/>
            <person name="Salamov A."/>
            <person name="Samejima M."/>
            <person name="Schmutz J."/>
            <person name="Slot J.C."/>
            <person name="St John F."/>
            <person name="Stenlid J."/>
            <person name="Sun H."/>
            <person name="Sun S."/>
            <person name="Syed K."/>
            <person name="Tsang A."/>
            <person name="Wiebenga A."/>
            <person name="Young D."/>
            <person name="Pisabarro A."/>
            <person name="Eastwood D.C."/>
            <person name="Martin F."/>
            <person name="Cullen D."/>
            <person name="Grigoriev I.V."/>
            <person name="Hibbett D.S."/>
        </authorList>
    </citation>
    <scope>NUCLEOTIDE SEQUENCE [LARGE SCALE GENOMIC DNA]</scope>
    <source>
        <strain evidence="3 4">ATCC 11539</strain>
    </source>
</reference>
<dbReference type="SUPFAM" id="SSF81383">
    <property type="entry name" value="F-box domain"/>
    <property type="match status" value="1"/>
</dbReference>
<dbReference type="PROSITE" id="PS50181">
    <property type="entry name" value="FBOX"/>
    <property type="match status" value="1"/>
</dbReference>
<dbReference type="RefSeq" id="XP_007870217.1">
    <property type="nucleotide sequence ID" value="XM_007872026.1"/>
</dbReference>
<protein>
    <recommendedName>
        <fullName evidence="2">F-box domain-containing protein</fullName>
    </recommendedName>
</protein>
<dbReference type="EMBL" id="KB469311">
    <property type="protein sequence ID" value="EPQ51210.1"/>
    <property type="molecule type" value="Genomic_DNA"/>
</dbReference>
<dbReference type="KEGG" id="gtr:GLOTRDRAFT_133091"/>
<name>S7RAB8_GLOTA</name>
<evidence type="ECO:0000313" key="4">
    <source>
        <dbReference type="Proteomes" id="UP000030669"/>
    </source>
</evidence>
<keyword evidence="4" id="KW-1185">Reference proteome</keyword>
<sequence length="180" mass="20183">MSIVPSSFDITTMASLIDLFPYDVILSVFMFMNLKSLIICREVCRGFKDLIDADLRLQYHIALDAAGMENGPPSWMDIKERKDRLQSYVSRWQGFVWQQGTLLPPLPGPILHWVIDSGVIGRFYDAGNGVYGMHFSRLPARSRNIIQKGWQIGNIGHNATAFCLDPSQDLLVVAEVIPAG</sequence>
<dbReference type="GeneID" id="19302648"/>
<keyword evidence="1" id="KW-1133">Transmembrane helix</keyword>
<dbReference type="InterPro" id="IPR001810">
    <property type="entry name" value="F-box_dom"/>
</dbReference>
<dbReference type="HOGENOM" id="CLU_1496359_0_0_1"/>
<feature type="domain" description="F-box" evidence="2">
    <location>
        <begin position="14"/>
        <end position="60"/>
    </location>
</feature>
<dbReference type="OrthoDB" id="2745718at2759"/>
<dbReference type="Proteomes" id="UP000030669">
    <property type="component" value="Unassembled WGS sequence"/>
</dbReference>
<gene>
    <name evidence="3" type="ORF">GLOTRDRAFT_133091</name>
</gene>
<dbReference type="SMART" id="SM00256">
    <property type="entry name" value="FBOX"/>
    <property type="match status" value="1"/>
</dbReference>
<keyword evidence="1" id="KW-0812">Transmembrane</keyword>
<evidence type="ECO:0000313" key="3">
    <source>
        <dbReference type="EMBL" id="EPQ51210.1"/>
    </source>
</evidence>
<dbReference type="InterPro" id="IPR036047">
    <property type="entry name" value="F-box-like_dom_sf"/>
</dbReference>
<feature type="transmembrane region" description="Helical" evidence="1">
    <location>
        <begin position="20"/>
        <end position="40"/>
    </location>
</feature>
<dbReference type="Gene3D" id="1.20.1280.50">
    <property type="match status" value="1"/>
</dbReference>
<organism evidence="3 4">
    <name type="scientific">Gloeophyllum trabeum (strain ATCC 11539 / FP-39264 / Madison 617)</name>
    <name type="common">Brown rot fungus</name>
    <dbReference type="NCBI Taxonomy" id="670483"/>
    <lineage>
        <taxon>Eukaryota</taxon>
        <taxon>Fungi</taxon>
        <taxon>Dikarya</taxon>
        <taxon>Basidiomycota</taxon>
        <taxon>Agaricomycotina</taxon>
        <taxon>Agaricomycetes</taxon>
        <taxon>Gloeophyllales</taxon>
        <taxon>Gloeophyllaceae</taxon>
        <taxon>Gloeophyllum</taxon>
    </lineage>
</organism>
<dbReference type="STRING" id="670483.S7RAB8"/>
<evidence type="ECO:0000256" key="1">
    <source>
        <dbReference type="SAM" id="Phobius"/>
    </source>
</evidence>
<dbReference type="AlphaFoldDB" id="S7RAB8"/>
<keyword evidence="1" id="KW-0472">Membrane</keyword>
<dbReference type="Pfam" id="PF00646">
    <property type="entry name" value="F-box"/>
    <property type="match status" value="1"/>
</dbReference>
<accession>S7RAB8</accession>